<name>A0A1R3G6G1_COCAP</name>
<keyword evidence="3" id="KW-1185">Reference proteome</keyword>
<protein>
    <recommendedName>
        <fullName evidence="1">Myb-like domain-containing protein</fullName>
    </recommendedName>
</protein>
<dbReference type="SMART" id="SM00717">
    <property type="entry name" value="SANT"/>
    <property type="match status" value="1"/>
</dbReference>
<reference evidence="2 3" key="1">
    <citation type="submission" date="2013-09" db="EMBL/GenBank/DDBJ databases">
        <title>Corchorus capsularis genome sequencing.</title>
        <authorList>
            <person name="Alam M."/>
            <person name="Haque M.S."/>
            <person name="Islam M.S."/>
            <person name="Emdad E.M."/>
            <person name="Islam M.M."/>
            <person name="Ahmed B."/>
            <person name="Halim A."/>
            <person name="Hossen Q.M.M."/>
            <person name="Hossain M.Z."/>
            <person name="Ahmed R."/>
            <person name="Khan M.M."/>
            <person name="Islam R."/>
            <person name="Rashid M.M."/>
            <person name="Khan S.A."/>
            <person name="Rahman M.S."/>
            <person name="Alam M."/>
        </authorList>
    </citation>
    <scope>NUCLEOTIDE SEQUENCE [LARGE SCALE GENOMIC DNA]</scope>
    <source>
        <strain evidence="3">cv. CVL-1</strain>
        <tissue evidence="2">Whole seedling</tissue>
    </source>
</reference>
<dbReference type="EMBL" id="AWWV01015150">
    <property type="protein sequence ID" value="OMO53669.1"/>
    <property type="molecule type" value="Genomic_DNA"/>
</dbReference>
<gene>
    <name evidence="2" type="ORF">CCACVL1_28467</name>
</gene>
<evidence type="ECO:0000259" key="1">
    <source>
        <dbReference type="PROSITE" id="PS50090"/>
    </source>
</evidence>
<accession>A0A1R3G6G1</accession>
<evidence type="ECO:0000313" key="3">
    <source>
        <dbReference type="Proteomes" id="UP000188268"/>
    </source>
</evidence>
<dbReference type="InterPro" id="IPR001005">
    <property type="entry name" value="SANT/Myb"/>
</dbReference>
<dbReference type="Proteomes" id="UP000188268">
    <property type="component" value="Unassembled WGS sequence"/>
</dbReference>
<dbReference type="CDD" id="cd00167">
    <property type="entry name" value="SANT"/>
    <property type="match status" value="1"/>
</dbReference>
<dbReference type="PROSITE" id="PS50090">
    <property type="entry name" value="MYB_LIKE"/>
    <property type="match status" value="1"/>
</dbReference>
<organism evidence="2 3">
    <name type="scientific">Corchorus capsularis</name>
    <name type="common">Jute</name>
    <dbReference type="NCBI Taxonomy" id="210143"/>
    <lineage>
        <taxon>Eukaryota</taxon>
        <taxon>Viridiplantae</taxon>
        <taxon>Streptophyta</taxon>
        <taxon>Embryophyta</taxon>
        <taxon>Tracheophyta</taxon>
        <taxon>Spermatophyta</taxon>
        <taxon>Magnoliopsida</taxon>
        <taxon>eudicotyledons</taxon>
        <taxon>Gunneridae</taxon>
        <taxon>Pentapetalae</taxon>
        <taxon>rosids</taxon>
        <taxon>malvids</taxon>
        <taxon>Malvales</taxon>
        <taxon>Malvaceae</taxon>
        <taxon>Grewioideae</taxon>
        <taxon>Apeibeae</taxon>
        <taxon>Corchorus</taxon>
    </lineage>
</organism>
<evidence type="ECO:0000313" key="2">
    <source>
        <dbReference type="EMBL" id="OMO53669.1"/>
    </source>
</evidence>
<dbReference type="AlphaFoldDB" id="A0A1R3G6G1"/>
<dbReference type="Gene3D" id="1.10.10.60">
    <property type="entry name" value="Homeodomain-like"/>
    <property type="match status" value="1"/>
</dbReference>
<feature type="domain" description="Myb-like" evidence="1">
    <location>
        <begin position="171"/>
        <end position="238"/>
    </location>
</feature>
<dbReference type="Gramene" id="OMO53669">
    <property type="protein sequence ID" value="OMO53669"/>
    <property type="gene ID" value="CCACVL1_28467"/>
</dbReference>
<comment type="caution">
    <text evidence="2">The sequence shown here is derived from an EMBL/GenBank/DDBJ whole genome shotgun (WGS) entry which is preliminary data.</text>
</comment>
<proteinExistence type="predicted"/>
<sequence>MTLTKLVISLKRQDNLEPQQAVNAAKPVKREVTGQDYVNVAFAPQQANNVPSAAKPVKREVTGQGYVNIAFAPQQANNVPSAAKHEVTGQGYVNVAFAPQQVNVPSAAKPVKREDTGQDYVHVAFAPQQVNVPIADVKPEVAWQEDYVNVAFATQQANFAAAPADYYAGGRRIPWTEEEHQLIVDAVEEFIRTKFPQQRVANFRGRKSGLWKYVKQRFFAHAHHRTEQSIHQRFDKLLEEAAKPPIKRLLPMSLNLADRILAVA</sequence>